<feature type="non-terminal residue" evidence="2">
    <location>
        <position position="96"/>
    </location>
</feature>
<evidence type="ECO:0000256" key="1">
    <source>
        <dbReference type="SAM" id="MobiDB-lite"/>
    </source>
</evidence>
<dbReference type="AlphaFoldDB" id="A0A0B6YXV7"/>
<name>A0A0B6YXV7_9EUPU</name>
<proteinExistence type="predicted"/>
<dbReference type="EMBL" id="HACG01013661">
    <property type="protein sequence ID" value="CEK60526.1"/>
    <property type="molecule type" value="Transcribed_RNA"/>
</dbReference>
<sequence length="96" mass="10713">QTGNRAEGKNSSSDDDEDDFDDNVLIDEEDNMSFNDTESDIKSLDSATEVKESLLENGSIGNRITVNKNNQHIQVIGNHIRSVITQHQQTSHQQIS</sequence>
<gene>
    <name evidence="2" type="primary">ORF39649</name>
</gene>
<organism evidence="2">
    <name type="scientific">Arion vulgaris</name>
    <dbReference type="NCBI Taxonomy" id="1028688"/>
    <lineage>
        <taxon>Eukaryota</taxon>
        <taxon>Metazoa</taxon>
        <taxon>Spiralia</taxon>
        <taxon>Lophotrochozoa</taxon>
        <taxon>Mollusca</taxon>
        <taxon>Gastropoda</taxon>
        <taxon>Heterobranchia</taxon>
        <taxon>Euthyneura</taxon>
        <taxon>Panpulmonata</taxon>
        <taxon>Eupulmonata</taxon>
        <taxon>Stylommatophora</taxon>
        <taxon>Helicina</taxon>
        <taxon>Arionoidea</taxon>
        <taxon>Arionidae</taxon>
        <taxon>Arion</taxon>
    </lineage>
</organism>
<feature type="non-terminal residue" evidence="2">
    <location>
        <position position="1"/>
    </location>
</feature>
<evidence type="ECO:0000313" key="2">
    <source>
        <dbReference type="EMBL" id="CEK60526.1"/>
    </source>
</evidence>
<feature type="region of interest" description="Disordered" evidence="1">
    <location>
        <begin position="1"/>
        <end position="40"/>
    </location>
</feature>
<protein>
    <submittedName>
        <fullName evidence="2">Uncharacterized protein</fullName>
    </submittedName>
</protein>
<accession>A0A0B6YXV7</accession>
<feature type="compositionally biased region" description="Acidic residues" evidence="1">
    <location>
        <begin position="13"/>
        <end position="31"/>
    </location>
</feature>
<reference evidence="2" key="1">
    <citation type="submission" date="2014-12" db="EMBL/GenBank/DDBJ databases">
        <title>Insight into the proteome of Arion vulgaris.</title>
        <authorList>
            <person name="Aradska J."/>
            <person name="Bulat T."/>
            <person name="Smidak R."/>
            <person name="Sarate P."/>
            <person name="Gangsoo J."/>
            <person name="Sialana F."/>
            <person name="Bilban M."/>
            <person name="Lubec G."/>
        </authorList>
    </citation>
    <scope>NUCLEOTIDE SEQUENCE</scope>
    <source>
        <tissue evidence="2">Skin</tissue>
    </source>
</reference>